<feature type="region of interest" description="Disordered" evidence="2">
    <location>
        <begin position="112"/>
        <end position="147"/>
    </location>
</feature>
<feature type="compositionally biased region" description="Basic and acidic residues" evidence="2">
    <location>
        <begin position="112"/>
        <end position="136"/>
    </location>
</feature>
<dbReference type="InterPro" id="IPR027417">
    <property type="entry name" value="P-loop_NTPase"/>
</dbReference>
<proteinExistence type="predicted"/>
<name>A0A6C0DBK2_9ZZZZ</name>
<evidence type="ECO:0000313" key="3">
    <source>
        <dbReference type="EMBL" id="QHT13319.1"/>
    </source>
</evidence>
<sequence length="2064" mass="242602">MEYINLQTFKNFENFVKSNKENFQYDQRVTVNNLIENLNTDIPDKMFPKLFGYKVFVLLDIFEQKKDWVCETFLENIFINIEKFKKSIKTEDNDKIIPELTTTPQYEETKINKDTTPETHREPITTKMVTNDESRYKSTSSNDSLEPSVSKSILRSLNNSKFKSSLSQFDSSERKNRLDRQIIDLLKSNKTIEELDEYYEIQIKNSEIYDDDTKCAIKNEINKKKNKSSINTTSNTEFEELFKDEFNYNSDFQPSSVKDIYTKYNEYKDKKIDIEFKRDIFETFSQLNTGIYPKLISIMLNPEIFCKMFYDFNEINIPINNPFRIINFLLNIFFIKCYKIQSGNLETSFGESYKSEINRDTKIFKSLYIQNLISLRDIKIIEIQKNNNENVTEKVSDNGCTIERPDNVDYKIKLIYDFIEEKCMKIKDTNNDDKYIFNYKLLNLLPDYYNQIGKEKTIIAWQKLTYSNSYGNNVFESLLDYYYYVDQLKNSHSRLTKLITSITSGQSFIDNENTESSVSLESTPEKEKRHPVIASQSNSKTKKINYEYLITENYTNLIKSFAQVLTFVKERNDGHIYNYEPTANNPRYEIILTQEGIRQSENSIDIILNPISKDRQVSNKLIPDLNFYDLKIKYFNYPNRIGFKNDTDIYYDQGTWDKDKNGFYPSDHAGLNFDLGKATNFVKDNKQYIETYNMGKINRYYGSQIKSEQIANDPECGLILLNKLRNFENIIIIGNGQSGSGKTAALISLTLTKLKPETKELETETYPGLLPSIANKLIKNDSKPSKEQYFTHATVKLINLYVKLADNLNDLPKMKSKYYLPYNINLLDNSGNPIEGVKEYIFEPGIPKDSSKKDKQWVCKNTDNGRIKAGKTIDQIIAEAFEIREVEPTKNNPDSSRSHIICCVTFKGIKPDGDEDYARIVVCDLAGVEDKFTCQLDELIILDNNYSTKSSKYKTLDEKNEPFYEIDKKTNKPKYKEDKLVYKKSYKYKPIKFDDYYCNQKYFSEIVPEELLDKRSEIIDNILEQIKKYENVLIADPIKNSIEKSVLKFKENPCNEEDNKNFILEFKNKISLDSDLSIDALEMYSYNSDSIQLGGSNTEYSNKCNEIHIDAEKNIAKFMEDFTKLPSDFQQKFRTKSDVKDAIIEEVDKLIEGNLNQMFDLTNPINFSLINFNIDKSKTTEIEEINKNIIKLKELNSVNNDSIDKSISNIADFNQKISASFKNKQKIIIDDTDPCTKQKKEYIETLRSNFKTASDELDKYKQDLLNKLDVLIPPSNKSIIERTTIFLSKIDLEHLTFNTFNQFTMPNKYLYNEFKEFAKPLIKLPDLKGVIPENEKEKWPVIYTSANYYRIANLSKEQIQKVNDFINKINKEVENIKKYKEAYEKTTAKTYSEELDRKSQKEYLEKLRVRKDEINTIFKEDKQTCNTNLTQIIKQIQNEYFEKVIKHRYDLGQKNIKEYLEDETKRKKDIEQIRYLIQQYIRFSQLEFNCEIRRKEGYMINTSLREMQKFIGSIIFDSAKKRFNRILIENNLVSMKDKFYKYNDYIKFNNKIINDFNNILLHLKNIIDADGKSNILVKILQPNIDDIYKNCKKLKKNILIYFRYVLYLISSNDKYKEYYNIGSVLILICFINTVINILIHDKINFDIISHSLENVIDKPEYKERFVIYLNSIKLDLTKGTLRELVIDKNITSDNLLGTMFTNLLGKTNNSRPLRILQYFYQYSLLSANKDENYNYICELIKYLFKDETNNNIKITCDAPKILYKSDKNIDTTSPQFKNFYNDLDNIWGIFKKYIQNNIKLFKDEIKKEINTESNNYPTPLLYTSPNIDVCVNNNRFENEYDRFYDYDKKNNIELEFLFKIMTTNGEINRTSNNGELINYGVDGFGLEIENSTMVIFTVINITPNPIAPTNNPPIPPFININKLKLIYNILSLQTDDGTPITNLLLQPDIKNKISKYGKYFIDKLITYSFYKPFFELDTDYYNILTQYNKLIDIDNIKKIIDFIDGNNATTLIGTVEFEKFTKIRDPTKPYFICDGKDKSLLKQLFNMEKIMELLESNDEKDISE</sequence>
<organism evidence="3">
    <name type="scientific">viral metagenome</name>
    <dbReference type="NCBI Taxonomy" id="1070528"/>
    <lineage>
        <taxon>unclassified sequences</taxon>
        <taxon>metagenomes</taxon>
        <taxon>organismal metagenomes</taxon>
    </lineage>
</organism>
<dbReference type="InterPro" id="IPR036961">
    <property type="entry name" value="Kinesin_motor_dom_sf"/>
</dbReference>
<evidence type="ECO:0008006" key="4">
    <source>
        <dbReference type="Google" id="ProtNLM"/>
    </source>
</evidence>
<feature type="region of interest" description="Disordered" evidence="2">
    <location>
        <begin position="513"/>
        <end position="535"/>
    </location>
</feature>
<keyword evidence="1" id="KW-0175">Coiled coil</keyword>
<feature type="compositionally biased region" description="Polar residues" evidence="2">
    <location>
        <begin position="137"/>
        <end position="147"/>
    </location>
</feature>
<dbReference type="EMBL" id="MN739565">
    <property type="protein sequence ID" value="QHT13319.1"/>
    <property type="molecule type" value="Genomic_DNA"/>
</dbReference>
<feature type="compositionally biased region" description="Polar residues" evidence="2">
    <location>
        <begin position="513"/>
        <end position="522"/>
    </location>
</feature>
<reference evidence="3" key="1">
    <citation type="journal article" date="2020" name="Nature">
        <title>Giant virus diversity and host interactions through global metagenomics.</title>
        <authorList>
            <person name="Schulz F."/>
            <person name="Roux S."/>
            <person name="Paez-Espino D."/>
            <person name="Jungbluth S."/>
            <person name="Walsh D.A."/>
            <person name="Denef V.J."/>
            <person name="McMahon K.D."/>
            <person name="Konstantinidis K.T."/>
            <person name="Eloe-Fadrosh E.A."/>
            <person name="Kyrpides N.C."/>
            <person name="Woyke T."/>
        </authorList>
    </citation>
    <scope>NUCLEOTIDE SEQUENCE</scope>
    <source>
        <strain evidence="3">GVMAG-M-3300023174-131</strain>
    </source>
</reference>
<feature type="coiled-coil region" evidence="1">
    <location>
        <begin position="1362"/>
        <end position="1389"/>
    </location>
</feature>
<evidence type="ECO:0000256" key="1">
    <source>
        <dbReference type="SAM" id="Coils"/>
    </source>
</evidence>
<evidence type="ECO:0000256" key="2">
    <source>
        <dbReference type="SAM" id="MobiDB-lite"/>
    </source>
</evidence>
<protein>
    <recommendedName>
        <fullName evidence="4">Kinesin motor domain-containing protein</fullName>
    </recommendedName>
</protein>
<dbReference type="SUPFAM" id="SSF52540">
    <property type="entry name" value="P-loop containing nucleoside triphosphate hydrolases"/>
    <property type="match status" value="1"/>
</dbReference>
<accession>A0A6C0DBK2</accession>
<dbReference type="Gene3D" id="3.40.850.10">
    <property type="entry name" value="Kinesin motor domain"/>
    <property type="match status" value="1"/>
</dbReference>